<dbReference type="GO" id="GO:0022857">
    <property type="term" value="F:transmembrane transporter activity"/>
    <property type="evidence" value="ECO:0007669"/>
    <property type="project" value="InterPro"/>
</dbReference>
<dbReference type="AlphaFoldDB" id="Q6KIS6"/>
<dbReference type="Proteomes" id="UP000009072">
    <property type="component" value="Chromosome"/>
</dbReference>
<evidence type="ECO:0000256" key="6">
    <source>
        <dbReference type="ARBA" id="ARBA00022692"/>
    </source>
</evidence>
<keyword evidence="5" id="KW-0762">Sugar transport</keyword>
<keyword evidence="8 11" id="KW-0472">Membrane</keyword>
<feature type="transmembrane region" description="Helical" evidence="11">
    <location>
        <begin position="96"/>
        <end position="115"/>
    </location>
</feature>
<keyword evidence="7 11" id="KW-1133">Transmembrane helix</keyword>
<feature type="transmembrane region" description="Helical" evidence="11">
    <location>
        <begin position="59"/>
        <end position="84"/>
    </location>
</feature>
<keyword evidence="13" id="KW-1185">Reference proteome</keyword>
<evidence type="ECO:0000256" key="3">
    <source>
        <dbReference type="ARBA" id="ARBA00022475"/>
    </source>
</evidence>
<proteinExistence type="predicted"/>
<evidence type="ECO:0000256" key="4">
    <source>
        <dbReference type="ARBA" id="ARBA00022519"/>
    </source>
</evidence>
<name>Q6KIS6_MYCM1</name>
<feature type="transmembrane region" description="Helical" evidence="11">
    <location>
        <begin position="333"/>
        <end position="354"/>
    </location>
</feature>
<evidence type="ECO:0000256" key="7">
    <source>
        <dbReference type="ARBA" id="ARBA00022989"/>
    </source>
</evidence>
<dbReference type="EMBL" id="AE017308">
    <property type="protein sequence ID" value="AAT27499.1"/>
    <property type="molecule type" value="Genomic_DNA"/>
</dbReference>
<feature type="transmembrane region" description="Helical" evidence="11">
    <location>
        <begin position="223"/>
        <end position="243"/>
    </location>
</feature>
<reference evidence="12 13" key="1">
    <citation type="journal article" date="2004" name="Genome Res.">
        <title>The complete genome and proteome of Mycoplasma mobile.</title>
        <authorList>
            <person name="Jaffe J.D."/>
            <person name="Stange-Thomann N."/>
            <person name="Smith C."/>
            <person name="DeCaprio D."/>
            <person name="Fisher S."/>
            <person name="Butler J."/>
            <person name="Calvo S."/>
            <person name="Elkins T."/>
            <person name="FitzGerald M.G."/>
            <person name="Hafez N."/>
            <person name="Kodira C.D."/>
            <person name="Major J."/>
            <person name="Wang S."/>
            <person name="Wilkinson J."/>
            <person name="Nicol R."/>
            <person name="Nusbaum C."/>
            <person name="Birren B."/>
            <person name="Berg H.C."/>
            <person name="Church G.M."/>
        </authorList>
    </citation>
    <scope>NUCLEOTIDE SEQUENCE [LARGE SCALE GENOMIC DNA]</scope>
    <source>
        <strain evidence="13">ATCC 43663 / 163K / NCTC 11711</strain>
    </source>
</reference>
<dbReference type="Pfam" id="PF02653">
    <property type="entry name" value="BPD_transp_2"/>
    <property type="match status" value="1"/>
</dbReference>
<evidence type="ECO:0000256" key="1">
    <source>
        <dbReference type="ARBA" id="ARBA00004651"/>
    </source>
</evidence>
<keyword evidence="3" id="KW-1003">Cell membrane</keyword>
<sequence>MERKKMKQNMFNKFKQNISDSLNIFTNNIKKIKNHILKISFFIFINKYLKIGLKHFNKYSMFYILGLMVLVFSTVSIGNGLTFFSPNQFVNLLRNNSYIFIIGLPMLLVIVSGNIDLSVGRLLGFSSAIALTLFNNVTGGNIFLTIILTLLLGAGVGIIQGVMIGYYRIPAFIITLGGMLIFQGLELVLTNGQPLIVDFDTSFVQFSQAPFPDFNLGTTQNPFWIISFLILLVIGSLLVAYSFQRRFKAKKYNLEVENLFVFLIKQLFVIGLFFVLAILTAMSRIGLQLFMLYILILIILFVILTKYTKFGRSIYAIGGNRKAAELSGINAKFTTFAIFVIMGIITSFAGIIFAGNFQAAQPNGTAGFELNVISSIFIGGASVAGGIGTVIGSIMGALIIATINLGLVVNQVEAAFINIITGIVLAAAVTYDIFSKRKIG</sequence>
<feature type="transmembrane region" description="Helical" evidence="11">
    <location>
        <begin position="36"/>
        <end position="53"/>
    </location>
</feature>
<feature type="transmembrane region" description="Helical" evidence="11">
    <location>
        <begin position="415"/>
        <end position="434"/>
    </location>
</feature>
<evidence type="ECO:0000256" key="10">
    <source>
        <dbReference type="ARBA" id="ARBA00035686"/>
    </source>
</evidence>
<accession>Q6KIS6</accession>
<dbReference type="PANTHER" id="PTHR32196:SF32">
    <property type="entry name" value="XYLOSE TRANSPORT SYSTEM PERMEASE PROTEIN XYLH"/>
    <property type="match status" value="1"/>
</dbReference>
<protein>
    <recommendedName>
        <fullName evidence="10">Xylose transport system permease protein XylH</fullName>
    </recommendedName>
</protein>
<keyword evidence="4" id="KW-0997">Cell inner membrane</keyword>
<keyword evidence="6 11" id="KW-0812">Transmembrane</keyword>
<feature type="transmembrane region" description="Helical" evidence="11">
    <location>
        <begin position="285"/>
        <end position="304"/>
    </location>
</feature>
<comment type="function">
    <text evidence="9">Part of the binding-protein-dependent transport system for D-xylose. Probably responsible for the translocation of the substrate across the membrane.</text>
</comment>
<dbReference type="HOGENOM" id="CLU_028880_2_0_14"/>
<dbReference type="InterPro" id="IPR001851">
    <property type="entry name" value="ABC_transp_permease"/>
</dbReference>
<evidence type="ECO:0000256" key="5">
    <source>
        <dbReference type="ARBA" id="ARBA00022597"/>
    </source>
</evidence>
<evidence type="ECO:0000313" key="12">
    <source>
        <dbReference type="EMBL" id="AAT27499.1"/>
    </source>
</evidence>
<evidence type="ECO:0000256" key="11">
    <source>
        <dbReference type="SAM" id="Phobius"/>
    </source>
</evidence>
<dbReference type="STRING" id="267748.MMOB0130"/>
<feature type="transmembrane region" description="Helical" evidence="11">
    <location>
        <begin position="390"/>
        <end position="409"/>
    </location>
</feature>
<feature type="transmembrane region" description="Helical" evidence="11">
    <location>
        <begin position="259"/>
        <end position="279"/>
    </location>
</feature>
<dbReference type="PANTHER" id="PTHR32196">
    <property type="entry name" value="ABC TRANSPORTER PERMEASE PROTEIN YPHD-RELATED-RELATED"/>
    <property type="match status" value="1"/>
</dbReference>
<evidence type="ECO:0000256" key="8">
    <source>
        <dbReference type="ARBA" id="ARBA00023136"/>
    </source>
</evidence>
<evidence type="ECO:0000313" key="13">
    <source>
        <dbReference type="Proteomes" id="UP000009072"/>
    </source>
</evidence>
<dbReference type="CDD" id="cd06579">
    <property type="entry name" value="TM_PBP1_transp_AraH_like"/>
    <property type="match status" value="1"/>
</dbReference>
<comment type="subcellular location">
    <subcellularLocation>
        <location evidence="1">Cell membrane</location>
        <topology evidence="1">Multi-pass membrane protein</topology>
    </subcellularLocation>
</comment>
<evidence type="ECO:0000256" key="9">
    <source>
        <dbReference type="ARBA" id="ARBA00035611"/>
    </source>
</evidence>
<keyword evidence="2" id="KW-0813">Transport</keyword>
<feature type="transmembrane region" description="Helical" evidence="11">
    <location>
        <begin position="166"/>
        <end position="185"/>
    </location>
</feature>
<dbReference type="KEGG" id="mmo:MMOB0130"/>
<feature type="transmembrane region" description="Helical" evidence="11">
    <location>
        <begin position="142"/>
        <end position="159"/>
    </location>
</feature>
<dbReference type="GO" id="GO:0005886">
    <property type="term" value="C:plasma membrane"/>
    <property type="evidence" value="ECO:0007669"/>
    <property type="project" value="UniProtKB-SubCell"/>
</dbReference>
<dbReference type="eggNOG" id="COG4214">
    <property type="taxonomic scope" value="Bacteria"/>
</dbReference>
<evidence type="ECO:0000256" key="2">
    <source>
        <dbReference type="ARBA" id="ARBA00022448"/>
    </source>
</evidence>
<gene>
    <name evidence="12" type="primary">xylH</name>
    <name evidence="12" type="ordered locus">MMOB0130</name>
</gene>
<organism evidence="12 13">
    <name type="scientific">Mycoplasma mobile (strain ATCC 43663 / 163K / NCTC 11711)</name>
    <name type="common">Mesomycoplasma mobile</name>
    <dbReference type="NCBI Taxonomy" id="267748"/>
    <lineage>
        <taxon>Bacteria</taxon>
        <taxon>Bacillati</taxon>
        <taxon>Mycoplasmatota</taxon>
        <taxon>Mycoplasmoidales</taxon>
        <taxon>Metamycoplasmataceae</taxon>
        <taxon>Mesomycoplasma</taxon>
    </lineage>
</organism>